<dbReference type="Gene3D" id="3.90.226.10">
    <property type="entry name" value="2-enoyl-CoA Hydratase, Chain A, domain 1"/>
    <property type="match status" value="1"/>
</dbReference>
<dbReference type="STRING" id="58343.AQJ46_43170"/>
<dbReference type="EMBL" id="LMWU01000059">
    <property type="protein sequence ID" value="KUN58392.1"/>
    <property type="molecule type" value="Genomic_DNA"/>
</dbReference>
<name>A0A101RMK5_9ACTN</name>
<dbReference type="Proteomes" id="UP000053669">
    <property type="component" value="Unassembled WGS sequence"/>
</dbReference>
<reference evidence="1 2" key="1">
    <citation type="submission" date="2015-10" db="EMBL/GenBank/DDBJ databases">
        <title>Draft genome sequence of Streptomyces canus DSM 40017, type strain for the species Streptomyces canus.</title>
        <authorList>
            <person name="Ruckert C."/>
            <person name="Winkler A."/>
            <person name="Kalinowski J."/>
            <person name="Kampfer P."/>
            <person name="Glaeser S."/>
        </authorList>
    </citation>
    <scope>NUCLEOTIDE SEQUENCE [LARGE SCALE GENOMIC DNA]</scope>
    <source>
        <strain evidence="1 2">DSM 40017</strain>
    </source>
</reference>
<sequence length="228" mass="24134">MVSGGRMTHDLVLRIDGAFPLTVETVAAVNEICDQAEDSGGRARVTAHVSGAPATHRPEGLTVALVSRWERALRRLERLPVASVAVAEGECGGTALDVLLATDYRIATPTVRLVVPVEDGDTWPGMSLYRLAQQGASSPAIRRAVLFGQPVDGDQALALRLIDVLEDDLPTALENACALTGAFEGSELAIRRQLMFDAPTTSFDEALGAHLAACDRALRRHTAEGSAA</sequence>
<gene>
    <name evidence="1" type="ORF">AQJ46_43170</name>
</gene>
<organism evidence="1 2">
    <name type="scientific">Streptomyces canus</name>
    <dbReference type="NCBI Taxonomy" id="58343"/>
    <lineage>
        <taxon>Bacteria</taxon>
        <taxon>Bacillati</taxon>
        <taxon>Actinomycetota</taxon>
        <taxon>Actinomycetes</taxon>
        <taxon>Kitasatosporales</taxon>
        <taxon>Streptomycetaceae</taxon>
        <taxon>Streptomyces</taxon>
        <taxon>Streptomyces aurantiacus group</taxon>
    </lineage>
</organism>
<proteinExistence type="predicted"/>
<dbReference type="AlphaFoldDB" id="A0A101RMK5"/>
<dbReference type="SUPFAM" id="SSF52096">
    <property type="entry name" value="ClpP/crotonase"/>
    <property type="match status" value="1"/>
</dbReference>
<dbReference type="InterPro" id="IPR029045">
    <property type="entry name" value="ClpP/crotonase-like_dom_sf"/>
</dbReference>
<comment type="caution">
    <text evidence="1">The sequence shown here is derived from an EMBL/GenBank/DDBJ whole genome shotgun (WGS) entry which is preliminary data.</text>
</comment>
<protein>
    <submittedName>
        <fullName evidence="1">Enoyl-CoA hydratase</fullName>
    </submittedName>
</protein>
<evidence type="ECO:0000313" key="1">
    <source>
        <dbReference type="EMBL" id="KUN58392.1"/>
    </source>
</evidence>
<dbReference type="NCBIfam" id="NF042431">
    <property type="entry name" value="EnCoAhydt_DpgB"/>
    <property type="match status" value="1"/>
</dbReference>
<evidence type="ECO:0000313" key="2">
    <source>
        <dbReference type="Proteomes" id="UP000053669"/>
    </source>
</evidence>
<dbReference type="InterPro" id="IPR053545">
    <property type="entry name" value="Enoyl-CoA_hydratase-like"/>
</dbReference>
<accession>A0A101RMK5</accession>